<name>A0A4S2MZF7_9PEZI</name>
<protein>
    <recommendedName>
        <fullName evidence="9">YhhN-like protein</fullName>
    </recommendedName>
</protein>
<evidence type="ECO:0000256" key="6">
    <source>
        <dbReference type="SAM" id="Phobius"/>
    </source>
</evidence>
<feature type="transmembrane region" description="Helical" evidence="6">
    <location>
        <begin position="71"/>
        <end position="88"/>
    </location>
</feature>
<dbReference type="InParanoid" id="A0A4S2MZF7"/>
<sequence>MTNLQLPTTDFFASLPLTLPASPYPESLTLFLLLLILSESRSFYPGSGIFKLLTSLSFLLGGFSRASTPPLLRLGLILSLFGDAFLIPSKTHYFHPDAAGQGLTLRFRLGTLSFGLAHIAYAVAFVQSSAAEEFVWASFAKVAVPGVVLAAVIAASVKREERPLVMGYAGVIMAMVGAAAGTGGGQRLVGAMMFLVSDLFVAADTFDGDKGKKAPMKENVKGKRVSGGRNGWIPRAVGWVLYFWAQMVLAGCI</sequence>
<comment type="similarity">
    <text evidence="2">Belongs to the TMEM86 family.</text>
</comment>
<feature type="transmembrane region" description="Helical" evidence="6">
    <location>
        <begin position="134"/>
        <end position="157"/>
    </location>
</feature>
<dbReference type="STRING" id="341454.A0A4S2MZF7"/>
<feature type="transmembrane region" description="Helical" evidence="6">
    <location>
        <begin position="49"/>
        <end position="65"/>
    </location>
</feature>
<evidence type="ECO:0000256" key="3">
    <source>
        <dbReference type="ARBA" id="ARBA00022692"/>
    </source>
</evidence>
<keyword evidence="8" id="KW-1185">Reference proteome</keyword>
<keyword evidence="4 6" id="KW-1133">Transmembrane helix</keyword>
<evidence type="ECO:0008006" key="9">
    <source>
        <dbReference type="Google" id="ProtNLM"/>
    </source>
</evidence>
<proteinExistence type="inferred from homology"/>
<evidence type="ECO:0000313" key="8">
    <source>
        <dbReference type="Proteomes" id="UP000298138"/>
    </source>
</evidence>
<dbReference type="OrthoDB" id="2133758at2759"/>
<evidence type="ECO:0000256" key="1">
    <source>
        <dbReference type="ARBA" id="ARBA00004141"/>
    </source>
</evidence>
<feature type="transmembrane region" description="Helical" evidence="6">
    <location>
        <begin position="12"/>
        <end position="37"/>
    </location>
</feature>
<reference evidence="7 8" key="1">
    <citation type="submission" date="2019-04" db="EMBL/GenBank/DDBJ databases">
        <title>Comparative genomics and transcriptomics to analyze fruiting body development in filamentous ascomycetes.</title>
        <authorList>
            <consortium name="DOE Joint Genome Institute"/>
            <person name="Lutkenhaus R."/>
            <person name="Traeger S."/>
            <person name="Breuer J."/>
            <person name="Kuo A."/>
            <person name="Lipzen A."/>
            <person name="Pangilinan J."/>
            <person name="Dilworth D."/>
            <person name="Sandor L."/>
            <person name="Poggeler S."/>
            <person name="Barry K."/>
            <person name="Grigoriev I.V."/>
            <person name="Nowrousian M."/>
        </authorList>
    </citation>
    <scope>NUCLEOTIDE SEQUENCE [LARGE SCALE GENOMIC DNA]</scope>
    <source>
        <strain evidence="7 8">CBS 389.68</strain>
    </source>
</reference>
<evidence type="ECO:0000256" key="2">
    <source>
        <dbReference type="ARBA" id="ARBA00007375"/>
    </source>
</evidence>
<keyword evidence="5 6" id="KW-0472">Membrane</keyword>
<dbReference type="PANTHER" id="PTHR31885:SF6">
    <property type="entry name" value="GH04784P"/>
    <property type="match status" value="1"/>
</dbReference>
<feature type="transmembrane region" description="Helical" evidence="6">
    <location>
        <begin position="164"/>
        <end position="182"/>
    </location>
</feature>
<accession>A0A4S2MZF7</accession>
<evidence type="ECO:0000313" key="7">
    <source>
        <dbReference type="EMBL" id="TGZ82121.1"/>
    </source>
</evidence>
<evidence type="ECO:0000256" key="5">
    <source>
        <dbReference type="ARBA" id="ARBA00023136"/>
    </source>
</evidence>
<dbReference type="EMBL" id="ML220116">
    <property type="protein sequence ID" value="TGZ82121.1"/>
    <property type="molecule type" value="Genomic_DNA"/>
</dbReference>
<dbReference type="AlphaFoldDB" id="A0A4S2MZF7"/>
<keyword evidence="3 6" id="KW-0812">Transmembrane</keyword>
<dbReference type="InterPro" id="IPR012506">
    <property type="entry name" value="TMEM86B-like"/>
</dbReference>
<dbReference type="GO" id="GO:0016020">
    <property type="term" value="C:membrane"/>
    <property type="evidence" value="ECO:0007669"/>
    <property type="project" value="UniProtKB-SubCell"/>
</dbReference>
<dbReference type="Proteomes" id="UP000298138">
    <property type="component" value="Unassembled WGS sequence"/>
</dbReference>
<feature type="transmembrane region" description="Helical" evidence="6">
    <location>
        <begin position="109"/>
        <end position="128"/>
    </location>
</feature>
<evidence type="ECO:0000256" key="4">
    <source>
        <dbReference type="ARBA" id="ARBA00022989"/>
    </source>
</evidence>
<dbReference type="Pfam" id="PF07947">
    <property type="entry name" value="YhhN"/>
    <property type="match status" value="1"/>
</dbReference>
<dbReference type="GO" id="GO:0016787">
    <property type="term" value="F:hydrolase activity"/>
    <property type="evidence" value="ECO:0007669"/>
    <property type="project" value="TreeGrafter"/>
</dbReference>
<gene>
    <name evidence="7" type="ORF">EX30DRAFT_348013</name>
</gene>
<dbReference type="PANTHER" id="PTHR31885">
    <property type="entry name" value="GH04784P"/>
    <property type="match status" value="1"/>
</dbReference>
<comment type="subcellular location">
    <subcellularLocation>
        <location evidence="1">Membrane</location>
        <topology evidence="1">Multi-pass membrane protein</topology>
    </subcellularLocation>
</comment>
<organism evidence="7 8">
    <name type="scientific">Ascodesmis nigricans</name>
    <dbReference type="NCBI Taxonomy" id="341454"/>
    <lineage>
        <taxon>Eukaryota</taxon>
        <taxon>Fungi</taxon>
        <taxon>Dikarya</taxon>
        <taxon>Ascomycota</taxon>
        <taxon>Pezizomycotina</taxon>
        <taxon>Pezizomycetes</taxon>
        <taxon>Pezizales</taxon>
        <taxon>Ascodesmidaceae</taxon>
        <taxon>Ascodesmis</taxon>
    </lineage>
</organism>